<dbReference type="RefSeq" id="WP_123392072.1">
    <property type="nucleotide sequence ID" value="NZ_RKHO01000001.1"/>
</dbReference>
<evidence type="ECO:0000256" key="1">
    <source>
        <dbReference type="SAM" id="MobiDB-lite"/>
    </source>
</evidence>
<evidence type="ECO:0000313" key="3">
    <source>
        <dbReference type="Proteomes" id="UP000281738"/>
    </source>
</evidence>
<dbReference type="InterPro" id="IPR019933">
    <property type="entry name" value="DivIVA_domain"/>
</dbReference>
<proteinExistence type="predicted"/>
<accession>A0A3N2CY30</accession>
<dbReference type="OrthoDB" id="3404379at2"/>
<name>A0A3N2CY30_9ACTN</name>
<feature type="region of interest" description="Disordered" evidence="1">
    <location>
        <begin position="76"/>
        <end position="98"/>
    </location>
</feature>
<dbReference type="AlphaFoldDB" id="A0A3N2CY30"/>
<dbReference type="Gene3D" id="6.10.250.660">
    <property type="match status" value="1"/>
</dbReference>
<sequence length="98" mass="10414">MTWVVTVLLVLLVGAVAVLVAERGGGSMPAAYDDRPDVSLPDGPLRGDDLRGVRLNTAVRGYRADEVDALLARLADELDRRDAPGRPTAPGPRDTPEP</sequence>
<reference evidence="2 3" key="1">
    <citation type="submission" date="2018-11" db="EMBL/GenBank/DDBJ databases">
        <title>Sequencing the genomes of 1000 actinobacteria strains.</title>
        <authorList>
            <person name="Klenk H.-P."/>
        </authorList>
    </citation>
    <scope>NUCLEOTIDE SEQUENCE [LARGE SCALE GENOMIC DNA]</scope>
    <source>
        <strain evidence="2 3">DSM 12652</strain>
    </source>
</reference>
<comment type="caution">
    <text evidence="2">The sequence shown here is derived from an EMBL/GenBank/DDBJ whole genome shotgun (WGS) entry which is preliminary data.</text>
</comment>
<dbReference type="Proteomes" id="UP000281738">
    <property type="component" value="Unassembled WGS sequence"/>
</dbReference>
<dbReference type="NCBIfam" id="TIGR03544">
    <property type="entry name" value="DivI1A_domain"/>
    <property type="match status" value="1"/>
</dbReference>
<protein>
    <submittedName>
        <fullName evidence="2">DivIVA domain-containing protein</fullName>
    </submittedName>
</protein>
<organism evidence="2 3">
    <name type="scientific">Nocardioides aurantiacus</name>
    <dbReference type="NCBI Taxonomy" id="86796"/>
    <lineage>
        <taxon>Bacteria</taxon>
        <taxon>Bacillati</taxon>
        <taxon>Actinomycetota</taxon>
        <taxon>Actinomycetes</taxon>
        <taxon>Propionibacteriales</taxon>
        <taxon>Nocardioidaceae</taxon>
        <taxon>Nocardioides</taxon>
    </lineage>
</organism>
<gene>
    <name evidence="2" type="ORF">EDD33_3319</name>
</gene>
<dbReference type="EMBL" id="RKHO01000001">
    <property type="protein sequence ID" value="ROR92429.1"/>
    <property type="molecule type" value="Genomic_DNA"/>
</dbReference>
<keyword evidence="3" id="KW-1185">Reference proteome</keyword>
<evidence type="ECO:0000313" key="2">
    <source>
        <dbReference type="EMBL" id="ROR92429.1"/>
    </source>
</evidence>